<name>A0AAW9Q445_9BURK</name>
<dbReference type="EMBL" id="JAZIBG010000020">
    <property type="protein sequence ID" value="MEF7614124.1"/>
    <property type="molecule type" value="Genomic_DNA"/>
</dbReference>
<accession>A0AAW9Q445</accession>
<dbReference type="Pfam" id="PF09867">
    <property type="entry name" value="TagF_N"/>
    <property type="match status" value="1"/>
</dbReference>
<dbReference type="AlphaFoldDB" id="A0AAW9Q445"/>
<evidence type="ECO:0000313" key="2">
    <source>
        <dbReference type="Proteomes" id="UP001336250"/>
    </source>
</evidence>
<sequence>MTAAGWHGKLPTLGDFASRRLDAGFIQRWDAWLSEGLASLQQAPGWLDGYLASPSWRFLLMPGVVDDHLWAGVLMPSVDRVGRYYPLTIAQPLPGLPADGEGAEALWRWLLRLDEAAADALHEDWSLDTLEAELGRIGLPLYTVAVPPPAAPPAGVQALPLAGHRHAASALAALAAASWPRQAQGTAYWYADADLAAPQLLQSAGLDLQALPRRLFGAAAGEAPPVNDNRPAGP</sequence>
<organism evidence="1 2">
    <name type="scientific">Aquincola agrisoli</name>
    <dbReference type="NCBI Taxonomy" id="3119538"/>
    <lineage>
        <taxon>Bacteria</taxon>
        <taxon>Pseudomonadati</taxon>
        <taxon>Pseudomonadota</taxon>
        <taxon>Betaproteobacteria</taxon>
        <taxon>Burkholderiales</taxon>
        <taxon>Sphaerotilaceae</taxon>
        <taxon>Aquincola</taxon>
    </lineage>
</organism>
<evidence type="ECO:0000313" key="1">
    <source>
        <dbReference type="EMBL" id="MEF7614124.1"/>
    </source>
</evidence>
<dbReference type="InterPro" id="IPR017748">
    <property type="entry name" value="TagF"/>
</dbReference>
<reference evidence="1 2" key="1">
    <citation type="submission" date="2024-02" db="EMBL/GenBank/DDBJ databases">
        <title>Genome sequence of Aquincola sp. MAHUQ-54.</title>
        <authorList>
            <person name="Huq M.A."/>
        </authorList>
    </citation>
    <scope>NUCLEOTIDE SEQUENCE [LARGE SCALE GENOMIC DNA]</scope>
    <source>
        <strain evidence="1 2">MAHUQ-54</strain>
    </source>
</reference>
<protein>
    <submittedName>
        <fullName evidence="1">Type VI secretion system-associated protein TagF</fullName>
    </submittedName>
</protein>
<keyword evidence="2" id="KW-1185">Reference proteome</keyword>
<comment type="caution">
    <text evidence="1">The sequence shown here is derived from an EMBL/GenBank/DDBJ whole genome shotgun (WGS) entry which is preliminary data.</text>
</comment>
<proteinExistence type="predicted"/>
<gene>
    <name evidence="1" type="primary">tagF</name>
    <name evidence="1" type="ORF">V4F39_09415</name>
</gene>
<dbReference type="InterPro" id="IPR038225">
    <property type="entry name" value="TagF_sf"/>
</dbReference>
<dbReference type="Proteomes" id="UP001336250">
    <property type="component" value="Unassembled WGS sequence"/>
</dbReference>
<dbReference type="NCBIfam" id="TIGR03373">
    <property type="entry name" value="VI_minor_4"/>
    <property type="match status" value="1"/>
</dbReference>
<dbReference type="PIRSF" id="PIRSF029287">
    <property type="entry name" value="UCP029287"/>
    <property type="match status" value="1"/>
</dbReference>
<dbReference type="Gene3D" id="3.40.1730.10">
    <property type="entry name" value="pa0076 domain"/>
    <property type="match status" value="1"/>
</dbReference>